<dbReference type="PROSITE" id="PS50234">
    <property type="entry name" value="VWFA"/>
    <property type="match status" value="1"/>
</dbReference>
<dbReference type="GeneID" id="34014094"/>
<dbReference type="InterPro" id="IPR002035">
    <property type="entry name" value="VWF_A"/>
</dbReference>
<dbReference type="Gene3D" id="3.40.50.410">
    <property type="entry name" value="von Willebrand factor, type A domain"/>
    <property type="match status" value="2"/>
</dbReference>
<dbReference type="InterPro" id="IPR036465">
    <property type="entry name" value="vWFA_dom_sf"/>
</dbReference>
<dbReference type="RefSeq" id="WP_084375343.1">
    <property type="nucleotide sequence ID" value="NZ_CP022048.2"/>
</dbReference>
<dbReference type="EMBL" id="CP022048">
    <property type="protein sequence ID" value="ASE38636.1"/>
    <property type="molecule type" value="Genomic_DNA"/>
</dbReference>
<feature type="domain" description="VWFA" evidence="2">
    <location>
        <begin position="145"/>
        <end position="465"/>
    </location>
</feature>
<dbReference type="AlphaFoldDB" id="A0A1Z3U5S8"/>
<reference evidence="4 6" key="4">
    <citation type="journal article" date="2023" name="FEMS Microbes">
        <title>Whole genomes of deep-sea sponge-associated bacteria exhibit high novel natural product potential.</title>
        <authorList>
            <person name="Hesketh-Best P.J."/>
            <person name="January G.G."/>
            <person name="Koch M.J."/>
            <person name="Warburton P.J."/>
            <person name="Howell K.L."/>
            <person name="Upton M."/>
        </authorList>
    </citation>
    <scope>NUCLEOTIDE SEQUENCE [LARGE SCALE GENOMIC DNA]</scope>
    <source>
        <strain evidence="4 6">PC206-O</strain>
    </source>
</reference>
<dbReference type="Proteomes" id="UP000197050">
    <property type="component" value="Chromosome"/>
</dbReference>
<dbReference type="Pfam" id="PF13400">
    <property type="entry name" value="Tad"/>
    <property type="match status" value="1"/>
</dbReference>
<name>A0A1Z3U5S8_BREVE</name>
<reference evidence="5" key="1">
    <citation type="submission" date="2017-06" db="EMBL/GenBank/DDBJ databases">
        <title>FDA dAtabase for Regulatory Grade micrObial Sequences (FDA-ARGOS): Supporting development and validation of Infectious Disease Dx tests.</title>
        <authorList>
            <person name="Minogue T."/>
            <person name="Wolcott M."/>
            <person name="Wasieloski L."/>
            <person name="Aguilar W."/>
            <person name="Moore D."/>
            <person name="Tallon L."/>
            <person name="Sadzewicz L."/>
            <person name="Sengamalay N."/>
            <person name="Ott S."/>
            <person name="Godinez A."/>
            <person name="Nagaraj S."/>
            <person name="Nadendla S."/>
            <person name="Geyer C."/>
            <person name="Sichtig H."/>
        </authorList>
    </citation>
    <scope>NUCLEOTIDE SEQUENCE [LARGE SCALE GENOMIC DNA]</scope>
    <source>
        <strain evidence="5">FDAARGOS_289</strain>
    </source>
</reference>
<protein>
    <submittedName>
        <fullName evidence="4">Pilus assembly protein TadG-related protein</fullName>
    </submittedName>
    <submittedName>
        <fullName evidence="3">VWA domain-containing protein</fullName>
    </submittedName>
</protein>
<proteinExistence type="predicted"/>
<feature type="transmembrane region" description="Helical" evidence="1">
    <location>
        <begin position="21"/>
        <end position="40"/>
    </location>
</feature>
<dbReference type="KEGG" id="bvc:CEP68_03475"/>
<sequence length="476" mass="51403">MKSTVTGRLLEKLRRDVSGNIATFFALSAMALVLMVGLAIDINRYVSARNQVQEALDAAALGAAASRGKTQKELEEAASPYLQANMKTNQVIPGWKSETTYVNDKIVRVSFSGGVKPIFAGLAGIKQFDLNAVSEATRGVAQRIETVLVLDNTWSMSEKDSRSIKRIDALKSSASLLVNELMATESDEVSIGVVPYADYVNVGVANRKASWISVPDDYVQERTCTTKTTYSGGTPYPCTTVRDGVSETGTCYKDQVVKTVPVTPYRCDMTYKWFGCVYSRNVGTTRLNDLSPATPYKGFLTTGQSCLNAVSPLSKSKSSVLNAIKNLVINVGGYKPETHIPSGLIWGINLLSPTAPFQEGGAYDPANRTPRKILVLMTDGVNTMRYRSSDGAHVATVKPNELAATDGDLDAICTYAKSNKIEVFTVGLNVPTTNGRNLLRTCATDSDHAFLAEDSAALEAAFREIARSIGVVRLVK</sequence>
<evidence type="ECO:0000313" key="4">
    <source>
        <dbReference type="EMBL" id="MDX2333354.1"/>
    </source>
</evidence>
<evidence type="ECO:0000313" key="5">
    <source>
        <dbReference type="Proteomes" id="UP000197050"/>
    </source>
</evidence>
<reference evidence="4" key="3">
    <citation type="submission" date="2022-06" db="EMBL/GenBank/DDBJ databases">
        <authorList>
            <person name="Hesketh-Best P.J."/>
            <person name="Koch M.J."/>
        </authorList>
    </citation>
    <scope>NUCLEOTIDE SEQUENCE</scope>
    <source>
        <strain evidence="4">PC206-O</strain>
    </source>
</reference>
<accession>A0A1Z3U5S8</accession>
<dbReference type="InterPro" id="IPR028087">
    <property type="entry name" value="Tad_N"/>
</dbReference>
<dbReference type="SUPFAM" id="SSF53300">
    <property type="entry name" value="vWA-like"/>
    <property type="match status" value="1"/>
</dbReference>
<keyword evidence="1" id="KW-1133">Transmembrane helix</keyword>
<keyword evidence="6" id="KW-1185">Reference proteome</keyword>
<evidence type="ECO:0000259" key="2">
    <source>
        <dbReference type="PROSITE" id="PS50234"/>
    </source>
</evidence>
<gene>
    <name evidence="3" type="ORF">CEP68_03475</name>
    <name evidence="4" type="ORF">NJD11_00170</name>
</gene>
<keyword evidence="1" id="KW-0812">Transmembrane</keyword>
<evidence type="ECO:0000256" key="1">
    <source>
        <dbReference type="SAM" id="Phobius"/>
    </source>
</evidence>
<evidence type="ECO:0000313" key="6">
    <source>
        <dbReference type="Proteomes" id="UP001272940"/>
    </source>
</evidence>
<keyword evidence="1" id="KW-0472">Membrane</keyword>
<dbReference type="Proteomes" id="UP001272940">
    <property type="component" value="Unassembled WGS sequence"/>
</dbReference>
<evidence type="ECO:0000313" key="3">
    <source>
        <dbReference type="EMBL" id="ASE38636.1"/>
    </source>
</evidence>
<dbReference type="EMBL" id="JAMYEC010000001">
    <property type="protein sequence ID" value="MDX2333354.1"/>
    <property type="molecule type" value="Genomic_DNA"/>
</dbReference>
<reference evidence="3" key="2">
    <citation type="submission" date="2017-12" db="EMBL/GenBank/DDBJ databases">
        <title>FDA dAtabase for Regulatory Grade micrObial Sequences (FDA-ARGOS): Supporting development and validation of Infectious Disease Dx tests.</title>
        <authorList>
            <person name="Campos J."/>
            <person name="Goldberg B."/>
            <person name="Tallon L."/>
            <person name="Sadzewicz L."/>
            <person name="Sengamalay N."/>
            <person name="Ott S."/>
            <person name="Godinez A."/>
            <person name="Nagaraj S."/>
            <person name="Vavikolanu K."/>
            <person name="Vyas G."/>
            <person name="Nadendla S."/>
            <person name="Aluvathingal J."/>
            <person name="Geyer C."/>
            <person name="Nandy P."/>
            <person name="Hobson J."/>
            <person name="Sichtig H."/>
        </authorList>
    </citation>
    <scope>NUCLEOTIDE SEQUENCE</scope>
    <source>
        <strain evidence="3">FDAARGOS_289</strain>
    </source>
</reference>
<organism evidence="3 5">
    <name type="scientific">Brevundimonas vesicularis</name>
    <name type="common">Pseudomonas vesicularis</name>
    <dbReference type="NCBI Taxonomy" id="41276"/>
    <lineage>
        <taxon>Bacteria</taxon>
        <taxon>Pseudomonadati</taxon>
        <taxon>Pseudomonadota</taxon>
        <taxon>Alphaproteobacteria</taxon>
        <taxon>Caulobacterales</taxon>
        <taxon>Caulobacteraceae</taxon>
        <taxon>Brevundimonas</taxon>
    </lineage>
</organism>